<feature type="region of interest" description="Disordered" evidence="3">
    <location>
        <begin position="1681"/>
        <end position="1721"/>
    </location>
</feature>
<dbReference type="Gene3D" id="3.30.420.10">
    <property type="entry name" value="Ribonuclease H-like superfamily/Ribonuclease H"/>
    <property type="match status" value="1"/>
</dbReference>
<evidence type="ECO:0000256" key="2">
    <source>
        <dbReference type="SAM" id="Coils"/>
    </source>
</evidence>
<comment type="caution">
    <text evidence="6">The sequence shown here is derived from an EMBL/GenBank/DDBJ whole genome shotgun (WGS) entry which is preliminary data.</text>
</comment>
<accession>A0ABP1PL17</accession>
<dbReference type="InterPro" id="IPR008042">
    <property type="entry name" value="Retrotrans_Pao"/>
</dbReference>
<organism evidence="6 7">
    <name type="scientific">Orchesella dallaii</name>
    <dbReference type="NCBI Taxonomy" id="48710"/>
    <lineage>
        <taxon>Eukaryota</taxon>
        <taxon>Metazoa</taxon>
        <taxon>Ecdysozoa</taxon>
        <taxon>Arthropoda</taxon>
        <taxon>Hexapoda</taxon>
        <taxon>Collembola</taxon>
        <taxon>Entomobryomorpha</taxon>
        <taxon>Entomobryoidea</taxon>
        <taxon>Orchesellidae</taxon>
        <taxon>Orchesellinae</taxon>
        <taxon>Orchesella</taxon>
    </lineage>
</organism>
<dbReference type="InterPro" id="IPR040676">
    <property type="entry name" value="DUF5641"/>
</dbReference>
<gene>
    <name evidence="6" type="ORF">ODALV1_LOCUS595</name>
</gene>
<dbReference type="InterPro" id="IPR041588">
    <property type="entry name" value="Integrase_H2C2"/>
</dbReference>
<dbReference type="EMBL" id="CAXLJM020000003">
    <property type="protein sequence ID" value="CAL8069059.1"/>
    <property type="molecule type" value="Genomic_DNA"/>
</dbReference>
<dbReference type="Gene3D" id="3.10.10.10">
    <property type="entry name" value="HIV Type 1 Reverse Transcriptase, subunit A, domain 1"/>
    <property type="match status" value="1"/>
</dbReference>
<feature type="region of interest" description="Disordered" evidence="3">
    <location>
        <begin position="421"/>
        <end position="452"/>
    </location>
</feature>
<dbReference type="PANTHER" id="PTHR47331">
    <property type="entry name" value="PHD-TYPE DOMAIN-CONTAINING PROTEIN"/>
    <property type="match status" value="1"/>
</dbReference>
<feature type="compositionally biased region" description="Basic and acidic residues" evidence="3">
    <location>
        <begin position="428"/>
        <end position="442"/>
    </location>
</feature>
<dbReference type="Pfam" id="PF03564">
    <property type="entry name" value="DUF1759"/>
    <property type="match status" value="1"/>
</dbReference>
<protein>
    <recommendedName>
        <fullName evidence="8">Pro-Pol polyprotein</fullName>
    </recommendedName>
</protein>
<dbReference type="Pfam" id="PF18701">
    <property type="entry name" value="DUF5641"/>
    <property type="match status" value="1"/>
</dbReference>
<dbReference type="InterPro" id="IPR043128">
    <property type="entry name" value="Rev_trsase/Diguanyl_cyclase"/>
</dbReference>
<dbReference type="Proteomes" id="UP001642540">
    <property type="component" value="Unassembled WGS sequence"/>
</dbReference>
<evidence type="ECO:0008006" key="8">
    <source>
        <dbReference type="Google" id="ProtNLM"/>
    </source>
</evidence>
<dbReference type="InterPro" id="IPR001878">
    <property type="entry name" value="Znf_CCHC"/>
</dbReference>
<dbReference type="Gene3D" id="3.30.70.270">
    <property type="match status" value="1"/>
</dbReference>
<proteinExistence type="predicted"/>
<evidence type="ECO:0000313" key="7">
    <source>
        <dbReference type="Proteomes" id="UP001642540"/>
    </source>
</evidence>
<keyword evidence="1" id="KW-0862">Zinc</keyword>
<dbReference type="SUPFAM" id="SSF53098">
    <property type="entry name" value="Ribonuclease H-like"/>
    <property type="match status" value="1"/>
</dbReference>
<dbReference type="PROSITE" id="PS50994">
    <property type="entry name" value="INTEGRASE"/>
    <property type="match status" value="1"/>
</dbReference>
<dbReference type="InterPro" id="IPR043502">
    <property type="entry name" value="DNA/RNA_pol_sf"/>
</dbReference>
<evidence type="ECO:0000259" key="5">
    <source>
        <dbReference type="PROSITE" id="PS50994"/>
    </source>
</evidence>
<name>A0ABP1PL17_9HEXA</name>
<feature type="domain" description="CCHC-type" evidence="4">
    <location>
        <begin position="387"/>
        <end position="400"/>
    </location>
</feature>
<dbReference type="InterPro" id="IPR012337">
    <property type="entry name" value="RNaseH-like_sf"/>
</dbReference>
<feature type="compositionally biased region" description="Basic and acidic residues" evidence="3">
    <location>
        <begin position="1688"/>
        <end position="1721"/>
    </location>
</feature>
<keyword evidence="1" id="KW-0863">Zinc-finger</keyword>
<sequence>MDNQLKARNVWRSALARHLKTAETVLKTKPIDQDEVQVVYYNLKEVADKIIKLDAEIMDGMLVAGSSEEELDAEMQVMEQHECSLQLTRLQLEKHFKKRDPDIDEDCLSTTSRSSTSKMHHRLPKLELPKFNGDTRCWLQFWSQYQTIDNDDSIPTSHKFQYLIQCMVAGSKAKEVVDSYPISDENYPLVLSDLKDRFGREDVLVEVYIRDLLKLVLENALNNKSSVPFHSLYVRLTAQLRALGTLGVTTDKCAAILYPLVESALPDDVLTAWERYRQHKRKNYKTSEEHLERLMEFLKQEVAGKERIQLARGGFESCSEAHSKKQTRSRGPEVIATAAGLFAGSNQNEKETGCIFCGSNHNSDKCGKADKIPLGKKKQIVRRKRACFTCLQQGHGAKQCNVFTKCMCCNKKHSTVMCPELPHHHRDQRSSSEEKDEKKEDPDPAQTSSFGNQVESPEVLLQTLVVKVIGRMKTVSARALIDSGSQKSYVTESLAEEVGLHVLGSETVTHQLFGGEQSVKQHRRYKVYLQGTHGKFNCNFDVSDMPKICGPVNSIPKGSWLMELAQNQIDVSDVESGREIHVLIGADVAGKLMTGKKMELSCGPVAVETLLGWTLMGKLPRASGPQRSSMLVTSLHVNDADVSKLWDLDAIGISDPGEKKSREELEELAMKHFEDTVRRKSDGRYEVNLPWVEESARLPSNRQVTERRLENTTTKLKKDGTLQQYDDLLKQWEQLGIIEEVPASQVNFGHYIPHRAVYKANSETTPIRPVFDASCKLKGKLSLNDCMEKGPNLLERIPAVITRFRINPVGVVADIKKAFQQISVCPKDRNYMRFLWWDDLSCSSVKEYRHCRVVFGVSSSPFLLGATLNHLLDNASEVLRPTAEIMKNALYVDNVAASLNSFDEAAKFKKECDELLLPARFELRGWEFGPSEIEKNVPLLGLIWKIKEDSLGVDLTSALTKMEGPVTKRKMLSLAHTVFDPIGFVSPYAILPKILLQETWSKKLGWDAELPEDIVIKFEEWTKQLHILEALRIPRCITFGKESEDCQELHIFVDASKKAYAACAFMRVECEEGVKVNLLLAKTRVAPLKTLTIPRLELLSCTIGARLANSIREMGFINIKITYWTDSSTALYWIKNDGNWGVFVQRRVEEIRRLSNISDWRHVAGENNPADLPSRGCTAAHLVKSRWWEGPIWLKKNPEEWPLSMVEFDEAEIKQEMKKIVVSSLDLENEAWNKIVACTTYEEMLQLVSDDKGMNSTTDMQLIERELVRTVQQQHFSGPDDVRFKKLPVIKDTAGLLRVKTRLSSGDFTEDFTFPLVLPSRCEVVEALILHEHRKDCHAGVSTLMVNLRERFWILKSRRTIRNVIRKCLPCARFSAKSLTCEVPALPKERIEAVAPFQITGVDLFGPMFLRDGRKCWVALFTCAVYRAVHLELVTSLSTETFKNALRRFVARRGRPEIMYSDNGTNFVGCNNQFKEVNWNQVQKYGKFMRIDWRFNPPTAAWWGGFWERLVGVVKTSLRKVLGKAVLNKEELVTVLCDVEATVNRRPLAYVSEDPEDLKPLTPHMFLYGIPNSHVPEADVHDGASLSKRLKLLQILREDLRSRFRKEYLGQLRNVKKGKTTREPKEGDLVLIGYDNMKRIDWPVGRITQLIKGRDGNVRVVNVKTEDGTLTRPIQRIFPLEATDDKDDGDKVGETLRKEAGTRTRFGREVKAPERFPHSDK</sequence>
<evidence type="ECO:0000256" key="3">
    <source>
        <dbReference type="SAM" id="MobiDB-lite"/>
    </source>
</evidence>
<dbReference type="InterPro" id="IPR036397">
    <property type="entry name" value="RNaseH_sf"/>
</dbReference>
<evidence type="ECO:0000256" key="1">
    <source>
        <dbReference type="PROSITE-ProRule" id="PRU00047"/>
    </source>
</evidence>
<dbReference type="Pfam" id="PF05380">
    <property type="entry name" value="Peptidase_A17"/>
    <property type="match status" value="1"/>
</dbReference>
<dbReference type="CDD" id="cd00303">
    <property type="entry name" value="retropepsin_like"/>
    <property type="match status" value="1"/>
</dbReference>
<evidence type="ECO:0000313" key="6">
    <source>
        <dbReference type="EMBL" id="CAL8069059.1"/>
    </source>
</evidence>
<dbReference type="SUPFAM" id="SSF56672">
    <property type="entry name" value="DNA/RNA polymerases"/>
    <property type="match status" value="1"/>
</dbReference>
<reference evidence="6 7" key="1">
    <citation type="submission" date="2024-08" db="EMBL/GenBank/DDBJ databases">
        <authorList>
            <person name="Cucini C."/>
            <person name="Frati F."/>
        </authorList>
    </citation>
    <scope>NUCLEOTIDE SEQUENCE [LARGE SCALE GENOMIC DNA]</scope>
</reference>
<dbReference type="Pfam" id="PF17921">
    <property type="entry name" value="Integrase_H2C2"/>
    <property type="match status" value="1"/>
</dbReference>
<dbReference type="PROSITE" id="PS50158">
    <property type="entry name" value="ZF_CCHC"/>
    <property type="match status" value="1"/>
</dbReference>
<keyword evidence="7" id="KW-1185">Reference proteome</keyword>
<dbReference type="Gene3D" id="2.40.70.10">
    <property type="entry name" value="Acid Proteases"/>
    <property type="match status" value="1"/>
</dbReference>
<dbReference type="InterPro" id="IPR021109">
    <property type="entry name" value="Peptidase_aspartic_dom_sf"/>
</dbReference>
<dbReference type="PANTHER" id="PTHR47331:SF1">
    <property type="entry name" value="GAG-LIKE PROTEIN"/>
    <property type="match status" value="1"/>
</dbReference>
<feature type="coiled-coil region" evidence="2">
    <location>
        <begin position="281"/>
        <end position="308"/>
    </location>
</feature>
<evidence type="ECO:0000259" key="4">
    <source>
        <dbReference type="PROSITE" id="PS50158"/>
    </source>
</evidence>
<feature type="domain" description="Integrase catalytic" evidence="5">
    <location>
        <begin position="1392"/>
        <end position="1571"/>
    </location>
</feature>
<keyword evidence="2" id="KW-0175">Coiled coil</keyword>
<dbReference type="InterPro" id="IPR001584">
    <property type="entry name" value="Integrase_cat-core"/>
</dbReference>
<dbReference type="InterPro" id="IPR005312">
    <property type="entry name" value="DUF1759"/>
</dbReference>
<keyword evidence="1" id="KW-0479">Metal-binding</keyword>